<feature type="non-terminal residue" evidence="2">
    <location>
        <position position="1"/>
    </location>
</feature>
<organism evidence="2 3">
    <name type="scientific">Diploptera punctata</name>
    <name type="common">Pacific beetle cockroach</name>
    <dbReference type="NCBI Taxonomy" id="6984"/>
    <lineage>
        <taxon>Eukaryota</taxon>
        <taxon>Metazoa</taxon>
        <taxon>Ecdysozoa</taxon>
        <taxon>Arthropoda</taxon>
        <taxon>Hexapoda</taxon>
        <taxon>Insecta</taxon>
        <taxon>Pterygota</taxon>
        <taxon>Neoptera</taxon>
        <taxon>Polyneoptera</taxon>
        <taxon>Dictyoptera</taxon>
        <taxon>Blattodea</taxon>
        <taxon>Blaberoidea</taxon>
        <taxon>Blaberidae</taxon>
        <taxon>Diplopterinae</taxon>
        <taxon>Diploptera</taxon>
    </lineage>
</organism>
<protein>
    <submittedName>
        <fullName evidence="2">Uncharacterized protein</fullName>
    </submittedName>
</protein>
<reference evidence="2" key="2">
    <citation type="submission" date="2023-05" db="EMBL/GenBank/DDBJ databases">
        <authorList>
            <person name="Fouks B."/>
        </authorList>
    </citation>
    <scope>NUCLEOTIDE SEQUENCE</scope>
    <source>
        <strain evidence="2">Stay&amp;Tobe</strain>
        <tissue evidence="2">Testes</tissue>
    </source>
</reference>
<feature type="compositionally biased region" description="Acidic residues" evidence="1">
    <location>
        <begin position="78"/>
        <end position="92"/>
    </location>
</feature>
<comment type="caution">
    <text evidence="2">The sequence shown here is derived from an EMBL/GenBank/DDBJ whole genome shotgun (WGS) entry which is preliminary data.</text>
</comment>
<keyword evidence="3" id="KW-1185">Reference proteome</keyword>
<name>A0AAD7ZQA1_DIPPU</name>
<evidence type="ECO:0000256" key="1">
    <source>
        <dbReference type="SAM" id="MobiDB-lite"/>
    </source>
</evidence>
<dbReference type="EMBL" id="JASPKZ010007340">
    <property type="protein sequence ID" value="KAJ9584899.1"/>
    <property type="molecule type" value="Genomic_DNA"/>
</dbReference>
<dbReference type="AlphaFoldDB" id="A0AAD7ZQA1"/>
<feature type="compositionally biased region" description="Acidic residues" evidence="1">
    <location>
        <begin position="115"/>
        <end position="150"/>
    </location>
</feature>
<feature type="non-terminal residue" evidence="2">
    <location>
        <position position="173"/>
    </location>
</feature>
<dbReference type="Proteomes" id="UP001233999">
    <property type="component" value="Unassembled WGS sequence"/>
</dbReference>
<sequence length="173" mass="20263">LRPYFCFLKFAKILNTMYLILQSIYYYYFPINLVSVELSNVCTLFGINLTEYTLEGHWCCRRLMLSISTDNRHDIEDNEFAEFEDFEEDEEEPLPKDTDDQQGQAAKGRKGSETQELDEEEEEEEDEDAVVEDDESEFDHFQDEEEFEGFDSDRVGSSGKLDDKEAPKITITK</sequence>
<evidence type="ECO:0000313" key="2">
    <source>
        <dbReference type="EMBL" id="KAJ9584899.1"/>
    </source>
</evidence>
<evidence type="ECO:0000313" key="3">
    <source>
        <dbReference type="Proteomes" id="UP001233999"/>
    </source>
</evidence>
<gene>
    <name evidence="2" type="ORF">L9F63_020754</name>
</gene>
<proteinExistence type="predicted"/>
<feature type="region of interest" description="Disordered" evidence="1">
    <location>
        <begin position="78"/>
        <end position="173"/>
    </location>
</feature>
<accession>A0AAD7ZQA1</accession>
<reference evidence="2" key="1">
    <citation type="journal article" date="2023" name="IScience">
        <title>Live-bearing cockroach genome reveals convergent evolutionary mechanisms linked to viviparity in insects and beyond.</title>
        <authorList>
            <person name="Fouks B."/>
            <person name="Harrison M.C."/>
            <person name="Mikhailova A.A."/>
            <person name="Marchal E."/>
            <person name="English S."/>
            <person name="Carruthers M."/>
            <person name="Jennings E.C."/>
            <person name="Chiamaka E.L."/>
            <person name="Frigard R.A."/>
            <person name="Pippel M."/>
            <person name="Attardo G.M."/>
            <person name="Benoit J.B."/>
            <person name="Bornberg-Bauer E."/>
            <person name="Tobe S.S."/>
        </authorList>
    </citation>
    <scope>NUCLEOTIDE SEQUENCE</scope>
    <source>
        <strain evidence="2">Stay&amp;Tobe</strain>
    </source>
</reference>